<dbReference type="SUPFAM" id="SSF55874">
    <property type="entry name" value="ATPase domain of HSP90 chaperone/DNA topoisomerase II/histidine kinase"/>
    <property type="match status" value="1"/>
</dbReference>
<dbReference type="AlphaFoldDB" id="A0A0N7F3D8"/>
<dbReference type="EC" id="2.7.13.3" evidence="3"/>
<dbReference type="PRINTS" id="PR00344">
    <property type="entry name" value="BCTRLSENSOR"/>
</dbReference>
<evidence type="ECO:0000259" key="9">
    <source>
        <dbReference type="PROSITE" id="PS50109"/>
    </source>
</evidence>
<dbReference type="Pfam" id="PF02518">
    <property type="entry name" value="HATPase_c"/>
    <property type="match status" value="1"/>
</dbReference>
<dbReference type="PANTHER" id="PTHR43711:SF31">
    <property type="entry name" value="HISTIDINE KINASE"/>
    <property type="match status" value="1"/>
</dbReference>
<dbReference type="InterPro" id="IPR005467">
    <property type="entry name" value="His_kinase_dom"/>
</dbReference>
<feature type="domain" description="Histidine kinase" evidence="9">
    <location>
        <begin position="230"/>
        <end position="448"/>
    </location>
</feature>
<keyword evidence="11" id="KW-1185">Reference proteome</keyword>
<dbReference type="InterPro" id="IPR003594">
    <property type="entry name" value="HATPase_dom"/>
</dbReference>
<accession>A0A0N7F3D8</accession>
<dbReference type="Proteomes" id="UP000063699">
    <property type="component" value="Chromosome"/>
</dbReference>
<proteinExistence type="predicted"/>
<dbReference type="SUPFAM" id="SSF47384">
    <property type="entry name" value="Homodimeric domain of signal transducing histidine kinase"/>
    <property type="match status" value="1"/>
</dbReference>
<dbReference type="Gene3D" id="1.10.287.130">
    <property type="match status" value="1"/>
</dbReference>
<evidence type="ECO:0000256" key="5">
    <source>
        <dbReference type="ARBA" id="ARBA00022679"/>
    </source>
</evidence>
<dbReference type="CDD" id="cd00082">
    <property type="entry name" value="HisKA"/>
    <property type="match status" value="1"/>
</dbReference>
<comment type="subcellular location">
    <subcellularLocation>
        <location evidence="2">Cell membrane</location>
    </subcellularLocation>
</comment>
<dbReference type="InterPro" id="IPR036097">
    <property type="entry name" value="HisK_dim/P_sf"/>
</dbReference>
<feature type="coiled-coil region" evidence="8">
    <location>
        <begin position="147"/>
        <end position="184"/>
    </location>
</feature>
<evidence type="ECO:0000256" key="3">
    <source>
        <dbReference type="ARBA" id="ARBA00012438"/>
    </source>
</evidence>
<dbReference type="SMART" id="SM00388">
    <property type="entry name" value="HisKA"/>
    <property type="match status" value="1"/>
</dbReference>
<dbReference type="InterPro" id="IPR036890">
    <property type="entry name" value="HATPase_C_sf"/>
</dbReference>
<dbReference type="KEGG" id="kphy:AOZ06_16820"/>
<reference evidence="10 11" key="1">
    <citation type="submission" date="2015-07" db="EMBL/GenBank/DDBJ databases">
        <title>Genome sequencing of Kibdelosporangium phytohabitans.</title>
        <authorList>
            <person name="Qin S."/>
            <person name="Xing K."/>
        </authorList>
    </citation>
    <scope>NUCLEOTIDE SEQUENCE [LARGE SCALE GENOMIC DNA]</scope>
    <source>
        <strain evidence="10 11">KLBMP1111</strain>
    </source>
</reference>
<keyword evidence="8" id="KW-0175">Coiled coil</keyword>
<dbReference type="Pfam" id="PF00512">
    <property type="entry name" value="HisKA"/>
    <property type="match status" value="1"/>
</dbReference>
<evidence type="ECO:0000256" key="1">
    <source>
        <dbReference type="ARBA" id="ARBA00000085"/>
    </source>
</evidence>
<dbReference type="GO" id="GO:0005886">
    <property type="term" value="C:plasma membrane"/>
    <property type="evidence" value="ECO:0007669"/>
    <property type="project" value="UniProtKB-SubCell"/>
</dbReference>
<dbReference type="Gene3D" id="3.30.565.10">
    <property type="entry name" value="Histidine kinase-like ATPase, C-terminal domain"/>
    <property type="match status" value="1"/>
</dbReference>
<name>A0A0N7F3D8_9PSEU</name>
<dbReference type="RefSeq" id="WP_054290258.1">
    <property type="nucleotide sequence ID" value="NZ_CP012752.1"/>
</dbReference>
<dbReference type="InterPro" id="IPR004358">
    <property type="entry name" value="Sig_transdc_His_kin-like_C"/>
</dbReference>
<organism evidence="10 11">
    <name type="scientific">Kibdelosporangium phytohabitans</name>
    <dbReference type="NCBI Taxonomy" id="860235"/>
    <lineage>
        <taxon>Bacteria</taxon>
        <taxon>Bacillati</taxon>
        <taxon>Actinomycetota</taxon>
        <taxon>Actinomycetes</taxon>
        <taxon>Pseudonocardiales</taxon>
        <taxon>Pseudonocardiaceae</taxon>
        <taxon>Kibdelosporangium</taxon>
    </lineage>
</organism>
<evidence type="ECO:0000256" key="8">
    <source>
        <dbReference type="SAM" id="Coils"/>
    </source>
</evidence>
<dbReference type="PANTHER" id="PTHR43711">
    <property type="entry name" value="TWO-COMPONENT HISTIDINE KINASE"/>
    <property type="match status" value="1"/>
</dbReference>
<gene>
    <name evidence="10" type="ORF">AOZ06_16820</name>
</gene>
<dbReference type="OrthoDB" id="340764at2"/>
<keyword evidence="6" id="KW-0418">Kinase</keyword>
<evidence type="ECO:0000313" key="11">
    <source>
        <dbReference type="Proteomes" id="UP000063699"/>
    </source>
</evidence>
<evidence type="ECO:0000256" key="2">
    <source>
        <dbReference type="ARBA" id="ARBA00004236"/>
    </source>
</evidence>
<dbReference type="EMBL" id="CP012752">
    <property type="protein sequence ID" value="ALG08351.1"/>
    <property type="molecule type" value="Genomic_DNA"/>
</dbReference>
<dbReference type="STRING" id="860235.AOZ06_16820"/>
<evidence type="ECO:0000256" key="6">
    <source>
        <dbReference type="ARBA" id="ARBA00022777"/>
    </source>
</evidence>
<keyword evidence="7" id="KW-0902">Two-component regulatory system</keyword>
<evidence type="ECO:0000256" key="4">
    <source>
        <dbReference type="ARBA" id="ARBA00022553"/>
    </source>
</evidence>
<dbReference type="SMART" id="SM00387">
    <property type="entry name" value="HATPase_c"/>
    <property type="match status" value="1"/>
</dbReference>
<dbReference type="GO" id="GO:0000155">
    <property type="term" value="F:phosphorelay sensor kinase activity"/>
    <property type="evidence" value="ECO:0007669"/>
    <property type="project" value="InterPro"/>
</dbReference>
<dbReference type="PROSITE" id="PS50109">
    <property type="entry name" value="HIS_KIN"/>
    <property type="match status" value="1"/>
</dbReference>
<dbReference type="InterPro" id="IPR003661">
    <property type="entry name" value="HisK_dim/P_dom"/>
</dbReference>
<keyword evidence="4" id="KW-0597">Phosphoprotein</keyword>
<evidence type="ECO:0000313" key="10">
    <source>
        <dbReference type="EMBL" id="ALG08351.1"/>
    </source>
</evidence>
<evidence type="ECO:0000256" key="7">
    <source>
        <dbReference type="ARBA" id="ARBA00023012"/>
    </source>
</evidence>
<sequence>MTPIVVHRLRLQGEQDVFFLRARGREVARAVGLDTQDQIRVAVALSDIGRAVLVGSASVTVVFQVESTPWGAFRVDLSWQGAPPTPVEQAGWETARRLMDEVDSQDKDGTRGITLRKRFPVDLPPMGEDYLTRLRTQLAKLTRGSPLDEMRVQNDELLLTLDRLERHQGELVRLNEELEETNTGVVALYGELTAELEQTNRGVVALYGELEDRSRQLKDANEAKARFWSNISHELRTPINSVIGLTRLLLGPGASPLDAEQRQQVSMIADSGETLLSLVHELLDIAKAESGKLEPHPADTDLKDLFGQLRGTLAPLVPSDAVALVVDDPPAPAVVVTDETLLSRILRNLVSNGLKFTESGQVRLTADHHDGVWRFRVTDTGIGIPEHEQERVFEEFHQVPNPLQARSGGTGLGLPYARRLTEILGGQLRLDSTLGRGTRVVVEIPDGAGMELTR</sequence>
<dbReference type="InterPro" id="IPR050736">
    <property type="entry name" value="Sensor_HK_Regulatory"/>
</dbReference>
<keyword evidence="5" id="KW-0808">Transferase</keyword>
<dbReference type="CDD" id="cd16922">
    <property type="entry name" value="HATPase_EvgS-ArcB-TorS-like"/>
    <property type="match status" value="1"/>
</dbReference>
<comment type="catalytic activity">
    <reaction evidence="1">
        <text>ATP + protein L-histidine = ADP + protein N-phospho-L-histidine.</text>
        <dbReference type="EC" id="2.7.13.3"/>
    </reaction>
</comment>
<protein>
    <recommendedName>
        <fullName evidence="3">histidine kinase</fullName>
        <ecNumber evidence="3">2.7.13.3</ecNumber>
    </recommendedName>
</protein>